<reference evidence="1 2" key="2">
    <citation type="journal article" date="2019" name="G3 (Bethesda)">
        <title>Hybrid Assembly of the Genome of the Entomopathogenic Nematode Steinernema carpocapsae Identifies the X-Chromosome.</title>
        <authorList>
            <person name="Serra L."/>
            <person name="Macchietto M."/>
            <person name="Macias-Munoz A."/>
            <person name="McGill C.J."/>
            <person name="Rodriguez I.M."/>
            <person name="Rodriguez B."/>
            <person name="Murad R."/>
            <person name="Mortazavi A."/>
        </authorList>
    </citation>
    <scope>NUCLEOTIDE SEQUENCE [LARGE SCALE GENOMIC DNA]</scope>
    <source>
        <strain evidence="1 2">ALL</strain>
    </source>
</reference>
<name>A0A4U5MVU5_STECR</name>
<evidence type="ECO:0000313" key="1">
    <source>
        <dbReference type="EMBL" id="TKR73986.1"/>
    </source>
</evidence>
<gene>
    <name evidence="1" type="ORF">L596_021221</name>
</gene>
<dbReference type="AlphaFoldDB" id="A0A4U5MVU5"/>
<reference evidence="1 2" key="1">
    <citation type="journal article" date="2015" name="Genome Biol.">
        <title>Comparative genomics of Steinernema reveals deeply conserved gene regulatory networks.</title>
        <authorList>
            <person name="Dillman A.R."/>
            <person name="Macchietto M."/>
            <person name="Porter C.F."/>
            <person name="Rogers A."/>
            <person name="Williams B."/>
            <person name="Antoshechkin I."/>
            <person name="Lee M.M."/>
            <person name="Goodwin Z."/>
            <person name="Lu X."/>
            <person name="Lewis E.E."/>
            <person name="Goodrich-Blair H."/>
            <person name="Stock S.P."/>
            <person name="Adams B.J."/>
            <person name="Sternberg P.W."/>
            <person name="Mortazavi A."/>
        </authorList>
    </citation>
    <scope>NUCLEOTIDE SEQUENCE [LARGE SCALE GENOMIC DNA]</scope>
    <source>
        <strain evidence="1 2">ALL</strain>
    </source>
</reference>
<proteinExistence type="predicted"/>
<organism evidence="1 2">
    <name type="scientific">Steinernema carpocapsae</name>
    <name type="common">Entomopathogenic nematode</name>
    <dbReference type="NCBI Taxonomy" id="34508"/>
    <lineage>
        <taxon>Eukaryota</taxon>
        <taxon>Metazoa</taxon>
        <taxon>Ecdysozoa</taxon>
        <taxon>Nematoda</taxon>
        <taxon>Chromadorea</taxon>
        <taxon>Rhabditida</taxon>
        <taxon>Tylenchina</taxon>
        <taxon>Panagrolaimomorpha</taxon>
        <taxon>Strongyloidoidea</taxon>
        <taxon>Steinernematidae</taxon>
        <taxon>Steinernema</taxon>
    </lineage>
</organism>
<evidence type="ECO:0000313" key="2">
    <source>
        <dbReference type="Proteomes" id="UP000298663"/>
    </source>
</evidence>
<accession>A0A4U5MVU5</accession>
<comment type="caution">
    <text evidence="1">The sequence shown here is derived from an EMBL/GenBank/DDBJ whole genome shotgun (WGS) entry which is preliminary data.</text>
</comment>
<keyword evidence="2" id="KW-1185">Reference proteome</keyword>
<dbReference type="Proteomes" id="UP000298663">
    <property type="component" value="Unassembled WGS sequence"/>
</dbReference>
<protein>
    <submittedName>
        <fullName evidence="1">Uncharacterized protein</fullName>
    </submittedName>
</protein>
<sequence length="96" mass="10660">MSKGAKIIGSSSDLLAALVLDSKKATFFEDKNKNELAGNIRELLNRAQNDAPSRVHINEFDRPDIVKASRSHVWPHISASTERILLIFGSFDVSPR</sequence>
<dbReference type="EMBL" id="AZBU02000006">
    <property type="protein sequence ID" value="TKR73986.1"/>
    <property type="molecule type" value="Genomic_DNA"/>
</dbReference>